<dbReference type="GO" id="GO:0003999">
    <property type="term" value="F:adenine phosphoribosyltransferase activity"/>
    <property type="evidence" value="ECO:0007669"/>
    <property type="project" value="UniProtKB-UniRule"/>
</dbReference>
<comment type="pathway">
    <text evidence="4 12">Purine metabolism; AMP biosynthesis via salvage pathway; AMP from adenine: step 1/1.</text>
</comment>
<reference evidence="14" key="1">
    <citation type="journal article" date="2020" name="mSystems">
        <title>Genome- and Community-Level Interaction Insights into Carbon Utilization and Element Cycling Functions of Hydrothermarchaeota in Hydrothermal Sediment.</title>
        <authorList>
            <person name="Zhou Z."/>
            <person name="Liu Y."/>
            <person name="Xu W."/>
            <person name="Pan J."/>
            <person name="Luo Z.H."/>
            <person name="Li M."/>
        </authorList>
    </citation>
    <scope>NUCLEOTIDE SEQUENCE [LARGE SCALE GENOMIC DNA]</scope>
    <source>
        <strain evidence="14">SpSt-966</strain>
    </source>
</reference>
<dbReference type="InterPro" id="IPR005764">
    <property type="entry name" value="Ade_phspho_trans"/>
</dbReference>
<dbReference type="EC" id="2.4.2.7" evidence="7 12"/>
<dbReference type="GO" id="GO:0016208">
    <property type="term" value="F:AMP binding"/>
    <property type="evidence" value="ECO:0007669"/>
    <property type="project" value="TreeGrafter"/>
</dbReference>
<dbReference type="UniPathway" id="UPA00588">
    <property type="reaction ID" value="UER00646"/>
</dbReference>
<evidence type="ECO:0000256" key="5">
    <source>
        <dbReference type="ARBA" id="ARBA00008391"/>
    </source>
</evidence>
<dbReference type="InterPro" id="IPR029057">
    <property type="entry name" value="PRTase-like"/>
</dbReference>
<evidence type="ECO:0000256" key="4">
    <source>
        <dbReference type="ARBA" id="ARBA00004659"/>
    </source>
</evidence>
<gene>
    <name evidence="12" type="primary">apt</name>
    <name evidence="14" type="ORF">ENX73_03845</name>
</gene>
<organism evidence="14">
    <name type="scientific">Mesoaciditoga lauensis</name>
    <dbReference type="NCBI Taxonomy" id="1495039"/>
    <lineage>
        <taxon>Bacteria</taxon>
        <taxon>Thermotogati</taxon>
        <taxon>Thermotogota</taxon>
        <taxon>Thermotogae</taxon>
        <taxon>Mesoaciditogales</taxon>
        <taxon>Mesoaciditogaceae</taxon>
        <taxon>Mesoaciditoga</taxon>
    </lineage>
</organism>
<name>A0A7V3REJ5_9BACT</name>
<evidence type="ECO:0000256" key="1">
    <source>
        <dbReference type="ARBA" id="ARBA00000868"/>
    </source>
</evidence>
<comment type="subcellular location">
    <subcellularLocation>
        <location evidence="3 12">Cytoplasm</location>
    </subcellularLocation>
</comment>
<keyword evidence="10 12" id="KW-0808">Transferase</keyword>
<dbReference type="GO" id="GO:0006168">
    <property type="term" value="P:adenine salvage"/>
    <property type="evidence" value="ECO:0007669"/>
    <property type="project" value="InterPro"/>
</dbReference>
<dbReference type="SUPFAM" id="SSF53271">
    <property type="entry name" value="PRTase-like"/>
    <property type="match status" value="1"/>
</dbReference>
<dbReference type="GO" id="GO:0006166">
    <property type="term" value="P:purine ribonucleoside salvage"/>
    <property type="evidence" value="ECO:0007669"/>
    <property type="project" value="UniProtKB-UniRule"/>
</dbReference>
<accession>A0A7V3REJ5</accession>
<dbReference type="FunFam" id="3.40.50.2020:FF:000004">
    <property type="entry name" value="Adenine phosphoribosyltransferase"/>
    <property type="match status" value="1"/>
</dbReference>
<dbReference type="AlphaFoldDB" id="A0A7V3REJ5"/>
<evidence type="ECO:0000256" key="9">
    <source>
        <dbReference type="ARBA" id="ARBA00022676"/>
    </source>
</evidence>
<evidence type="ECO:0000256" key="2">
    <source>
        <dbReference type="ARBA" id="ARBA00003968"/>
    </source>
</evidence>
<dbReference type="PANTHER" id="PTHR32315">
    <property type="entry name" value="ADENINE PHOSPHORIBOSYLTRANSFERASE"/>
    <property type="match status" value="1"/>
</dbReference>
<dbReference type="NCBIfam" id="NF002634">
    <property type="entry name" value="PRK02304.1-3"/>
    <property type="match status" value="1"/>
</dbReference>
<evidence type="ECO:0000256" key="11">
    <source>
        <dbReference type="ARBA" id="ARBA00022726"/>
    </source>
</evidence>
<dbReference type="Pfam" id="PF00156">
    <property type="entry name" value="Pribosyltran"/>
    <property type="match status" value="1"/>
</dbReference>
<evidence type="ECO:0000259" key="13">
    <source>
        <dbReference type="Pfam" id="PF00156"/>
    </source>
</evidence>
<dbReference type="GO" id="GO:0044209">
    <property type="term" value="P:AMP salvage"/>
    <property type="evidence" value="ECO:0007669"/>
    <property type="project" value="UniProtKB-UniRule"/>
</dbReference>
<dbReference type="InterPro" id="IPR000836">
    <property type="entry name" value="PRTase_dom"/>
</dbReference>
<comment type="caution">
    <text evidence="14">The sequence shown here is derived from an EMBL/GenBank/DDBJ whole genome shotgun (WGS) entry which is preliminary data.</text>
</comment>
<dbReference type="EMBL" id="DTPE01000164">
    <property type="protein sequence ID" value="HGE75238.1"/>
    <property type="molecule type" value="Genomic_DNA"/>
</dbReference>
<comment type="function">
    <text evidence="2 12">Catalyzes a salvage reaction resulting in the formation of AMP, that is energically less costly than de novo synthesis.</text>
</comment>
<dbReference type="GO" id="GO:0002055">
    <property type="term" value="F:adenine binding"/>
    <property type="evidence" value="ECO:0007669"/>
    <property type="project" value="TreeGrafter"/>
</dbReference>
<keyword evidence="11 12" id="KW-0660">Purine salvage</keyword>
<evidence type="ECO:0000256" key="6">
    <source>
        <dbReference type="ARBA" id="ARBA00011738"/>
    </source>
</evidence>
<dbReference type="NCBIfam" id="TIGR01090">
    <property type="entry name" value="apt"/>
    <property type="match status" value="1"/>
</dbReference>
<dbReference type="GO" id="GO:0005737">
    <property type="term" value="C:cytoplasm"/>
    <property type="evidence" value="ECO:0007669"/>
    <property type="project" value="UniProtKB-SubCell"/>
</dbReference>
<proteinExistence type="inferred from homology"/>
<comment type="subunit">
    <text evidence="6 12">Homodimer.</text>
</comment>
<evidence type="ECO:0000256" key="3">
    <source>
        <dbReference type="ARBA" id="ARBA00004496"/>
    </source>
</evidence>
<dbReference type="PANTHER" id="PTHR32315:SF3">
    <property type="entry name" value="ADENINE PHOSPHORIBOSYLTRANSFERASE"/>
    <property type="match status" value="1"/>
</dbReference>
<evidence type="ECO:0000256" key="10">
    <source>
        <dbReference type="ARBA" id="ARBA00022679"/>
    </source>
</evidence>
<keyword evidence="9 12" id="KW-0328">Glycosyltransferase</keyword>
<dbReference type="NCBIfam" id="NF002636">
    <property type="entry name" value="PRK02304.1-5"/>
    <property type="match status" value="1"/>
</dbReference>
<feature type="domain" description="Phosphoribosyltransferase" evidence="13">
    <location>
        <begin position="54"/>
        <end position="153"/>
    </location>
</feature>
<comment type="catalytic activity">
    <reaction evidence="1 12">
        <text>AMP + diphosphate = 5-phospho-alpha-D-ribose 1-diphosphate + adenine</text>
        <dbReference type="Rhea" id="RHEA:16609"/>
        <dbReference type="ChEBI" id="CHEBI:16708"/>
        <dbReference type="ChEBI" id="CHEBI:33019"/>
        <dbReference type="ChEBI" id="CHEBI:58017"/>
        <dbReference type="ChEBI" id="CHEBI:456215"/>
        <dbReference type="EC" id="2.4.2.7"/>
    </reaction>
</comment>
<dbReference type="CDD" id="cd06223">
    <property type="entry name" value="PRTases_typeI"/>
    <property type="match status" value="1"/>
</dbReference>
<protein>
    <recommendedName>
        <fullName evidence="7 12">Adenine phosphoribosyltransferase</fullName>
        <shortName evidence="12">APRT</shortName>
        <ecNumber evidence="7 12">2.4.2.7</ecNumber>
    </recommendedName>
</protein>
<dbReference type="Gene3D" id="3.40.50.2020">
    <property type="match status" value="1"/>
</dbReference>
<evidence type="ECO:0000256" key="8">
    <source>
        <dbReference type="ARBA" id="ARBA00022490"/>
    </source>
</evidence>
<evidence type="ECO:0000256" key="12">
    <source>
        <dbReference type="HAMAP-Rule" id="MF_00004"/>
    </source>
</evidence>
<dbReference type="HAMAP" id="MF_00004">
    <property type="entry name" value="Aden_phosphoribosyltr"/>
    <property type="match status" value="1"/>
</dbReference>
<dbReference type="InterPro" id="IPR050054">
    <property type="entry name" value="UPRTase/APRTase"/>
</dbReference>
<evidence type="ECO:0000256" key="7">
    <source>
        <dbReference type="ARBA" id="ARBA00011893"/>
    </source>
</evidence>
<comment type="similarity">
    <text evidence="5 12">Belongs to the purine/pyrimidine phosphoribosyltransferase family.</text>
</comment>
<evidence type="ECO:0000313" key="14">
    <source>
        <dbReference type="EMBL" id="HGE75238.1"/>
    </source>
</evidence>
<keyword evidence="8 12" id="KW-0963">Cytoplasm</keyword>
<sequence length="184" mass="20632">MRASPILRGEVYALIDLKSYVRDIQNFPKEGVVFKDITPLLKDPEAFSYAIDGMTKIVQEFKPDKIVAAEARGFIFAAPIAYNLKVGFIPIRKPGKLPYFTISEEYYLEYAKAKIEVHVDSIDPNERVVIIDDILATGGTSLAMAHLIEKLGGIVAGMVFLGELSFLNPRKNLKDYEVESLLKY</sequence>